<dbReference type="SUPFAM" id="SSF46785">
    <property type="entry name" value="Winged helix' DNA-binding domain"/>
    <property type="match status" value="1"/>
</dbReference>
<keyword evidence="3" id="KW-0804">Transcription</keyword>
<name>A0ABV5ENP3_9MICO</name>
<organism evidence="6 7">
    <name type="scientific">Microbacterium plantarum</name>
    <dbReference type="NCBI Taxonomy" id="1816425"/>
    <lineage>
        <taxon>Bacteria</taxon>
        <taxon>Bacillati</taxon>
        <taxon>Actinomycetota</taxon>
        <taxon>Actinomycetes</taxon>
        <taxon>Micrococcales</taxon>
        <taxon>Microbacteriaceae</taxon>
        <taxon>Microbacterium</taxon>
    </lineage>
</organism>
<dbReference type="PANTHER" id="PTHR30136">
    <property type="entry name" value="HELIX-TURN-HELIX TRANSCRIPTIONAL REGULATOR, ICLR FAMILY"/>
    <property type="match status" value="1"/>
</dbReference>
<dbReference type="RefSeq" id="WP_378716123.1">
    <property type="nucleotide sequence ID" value="NZ_JBHLHV010000001.1"/>
</dbReference>
<dbReference type="Pfam" id="PF09339">
    <property type="entry name" value="HTH_IclR"/>
    <property type="match status" value="1"/>
</dbReference>
<dbReference type="Gene3D" id="1.10.10.10">
    <property type="entry name" value="Winged helix-like DNA-binding domain superfamily/Winged helix DNA-binding domain"/>
    <property type="match status" value="1"/>
</dbReference>
<dbReference type="Pfam" id="PF01614">
    <property type="entry name" value="IclR_C"/>
    <property type="match status" value="1"/>
</dbReference>
<evidence type="ECO:0000313" key="7">
    <source>
        <dbReference type="Proteomes" id="UP001589643"/>
    </source>
</evidence>
<keyword evidence="7" id="KW-1185">Reference proteome</keyword>
<dbReference type="PANTHER" id="PTHR30136:SF35">
    <property type="entry name" value="HTH-TYPE TRANSCRIPTIONAL REGULATOR RV1719"/>
    <property type="match status" value="1"/>
</dbReference>
<evidence type="ECO:0000259" key="5">
    <source>
        <dbReference type="PROSITE" id="PS51078"/>
    </source>
</evidence>
<protein>
    <submittedName>
        <fullName evidence="6">IclR family transcriptional regulator</fullName>
    </submittedName>
</protein>
<accession>A0ABV5ENP3</accession>
<keyword evidence="2" id="KW-0238">DNA-binding</keyword>
<evidence type="ECO:0000256" key="3">
    <source>
        <dbReference type="ARBA" id="ARBA00023163"/>
    </source>
</evidence>
<dbReference type="InterPro" id="IPR036390">
    <property type="entry name" value="WH_DNA-bd_sf"/>
</dbReference>
<gene>
    <name evidence="6" type="ORF">AB7P39_01900</name>
</gene>
<feature type="domain" description="IclR-ED" evidence="5">
    <location>
        <begin position="69"/>
        <end position="251"/>
    </location>
</feature>
<keyword evidence="1" id="KW-0805">Transcription regulation</keyword>
<evidence type="ECO:0000256" key="1">
    <source>
        <dbReference type="ARBA" id="ARBA00023015"/>
    </source>
</evidence>
<feature type="domain" description="HTH iclR-type" evidence="4">
    <location>
        <begin position="6"/>
        <end position="68"/>
    </location>
</feature>
<evidence type="ECO:0000259" key="4">
    <source>
        <dbReference type="PROSITE" id="PS51077"/>
    </source>
</evidence>
<dbReference type="InterPro" id="IPR005471">
    <property type="entry name" value="Tscrpt_reg_IclR_N"/>
</dbReference>
<dbReference type="PROSITE" id="PS51077">
    <property type="entry name" value="HTH_ICLR"/>
    <property type="match status" value="1"/>
</dbReference>
<dbReference type="PROSITE" id="PS51078">
    <property type="entry name" value="ICLR_ED"/>
    <property type="match status" value="1"/>
</dbReference>
<dbReference type="Gene3D" id="3.30.450.40">
    <property type="match status" value="1"/>
</dbReference>
<reference evidence="6 7" key="1">
    <citation type="submission" date="2024-08" db="EMBL/GenBank/DDBJ databases">
        <title>Heavy metals resistant antinobacteria isolated from wastewater.</title>
        <authorList>
            <person name="Roman Ponce B."/>
            <person name="Blanco Mercado M.A."/>
            <person name="Avila Aldana I.N."/>
            <person name="Morales Arrieta S."/>
        </authorList>
    </citation>
    <scope>NUCLEOTIDE SEQUENCE [LARGE SCALE GENOMIC DNA]</scope>
    <source>
        <strain evidence="7">sma-1</strain>
    </source>
</reference>
<dbReference type="InterPro" id="IPR014757">
    <property type="entry name" value="Tscrpt_reg_IclR_C"/>
</dbReference>
<dbReference type="InterPro" id="IPR029016">
    <property type="entry name" value="GAF-like_dom_sf"/>
</dbReference>
<proteinExistence type="predicted"/>
<evidence type="ECO:0000256" key="2">
    <source>
        <dbReference type="ARBA" id="ARBA00023125"/>
    </source>
</evidence>
<evidence type="ECO:0000313" key="6">
    <source>
        <dbReference type="EMBL" id="MFB8891591.1"/>
    </source>
</evidence>
<dbReference type="EMBL" id="JBHLHV010000001">
    <property type="protein sequence ID" value="MFB8891591.1"/>
    <property type="molecule type" value="Genomic_DNA"/>
</dbReference>
<dbReference type="InterPro" id="IPR050707">
    <property type="entry name" value="HTH_MetabolicPath_Reg"/>
</dbReference>
<comment type="caution">
    <text evidence="6">The sequence shown here is derived from an EMBL/GenBank/DDBJ whole genome shotgun (WGS) entry which is preliminary data.</text>
</comment>
<dbReference type="SUPFAM" id="SSF55781">
    <property type="entry name" value="GAF domain-like"/>
    <property type="match status" value="1"/>
</dbReference>
<dbReference type="InterPro" id="IPR036388">
    <property type="entry name" value="WH-like_DNA-bd_sf"/>
</dbReference>
<sequence length="252" mass="27008">MADTAPSTTSRVAEVLMAFTDVTAPLGVSQIARSCDLSKAVVHRILQSLVASGLVDYLPDTRRYCLGPAAVALGQTAAAGNRLYAAGMPAISHLANQTGETTTLTARRGHGRHYIGLVESINPIRITVRMKDDVPLWSGASGISILAFMDPVDVDYVLSQERHAYTEATVIDETMIRDRLAETRERGWAHTAGERVRMSSSVAAPIFDRDGSPAGSLSVAYLVDRLGDTQHHDLAQLVLTAARDATARLQGV</sequence>
<dbReference type="SMART" id="SM00346">
    <property type="entry name" value="HTH_ICLR"/>
    <property type="match status" value="1"/>
</dbReference>
<dbReference type="Proteomes" id="UP001589643">
    <property type="component" value="Unassembled WGS sequence"/>
</dbReference>